<gene>
    <name evidence="1" type="ORF">AOZ06_04730</name>
</gene>
<sequence>MVLSYGLGVDSSGVLTRLLTQPDVRDFNLDELVVITAGTGHEWPKTLELASQNMLPLMASKGVRYIQVARRGPQEADGVDVTSDSKRPDALQLVGNWTLANEMLDGATVPQTCGDRICSQHFKAFALDTVIAAITQGQPYRHLMGYSVHEQKRATRDSLYNTGVRQGEYPLISWEWSRQDAHRLLENTFDTQWIKSACVYCPFALSTEAGKTATLEQFAADPNAGLLALAMEYTATCLNPTQGLIKGQRLLTLLRSSGEAGEVLTMFAEYLAAVPWAVYEVRRTLSPRVDGRFNYARSIQILHAGARTDMHKRLKTSAVALKTPVSVGDPRFPDDQHPRLWLRRRHPDPRNLPTQADAEHFITIAPATAVNKTGPGFHTAWASASQYKLAV</sequence>
<keyword evidence="2" id="KW-1185">Reference proteome</keyword>
<name>A0A0N9HTS1_9PSEU</name>
<dbReference type="STRING" id="860235.AOZ06_04730"/>
<evidence type="ECO:0008006" key="3">
    <source>
        <dbReference type="Google" id="ProtNLM"/>
    </source>
</evidence>
<dbReference type="EMBL" id="CP012752">
    <property type="protein sequence ID" value="ALG06320.1"/>
    <property type="molecule type" value="Genomic_DNA"/>
</dbReference>
<evidence type="ECO:0000313" key="1">
    <source>
        <dbReference type="EMBL" id="ALG06320.1"/>
    </source>
</evidence>
<organism evidence="1 2">
    <name type="scientific">Kibdelosporangium phytohabitans</name>
    <dbReference type="NCBI Taxonomy" id="860235"/>
    <lineage>
        <taxon>Bacteria</taxon>
        <taxon>Bacillati</taxon>
        <taxon>Actinomycetota</taxon>
        <taxon>Actinomycetes</taxon>
        <taxon>Pseudonocardiales</taxon>
        <taxon>Pseudonocardiaceae</taxon>
        <taxon>Kibdelosporangium</taxon>
    </lineage>
</organism>
<accession>A0A0N9HTS1</accession>
<dbReference type="AlphaFoldDB" id="A0A0N9HTS1"/>
<protein>
    <recommendedName>
        <fullName evidence="3">Phosphoadenosine phosphosulphate reductase domain-containing protein</fullName>
    </recommendedName>
</protein>
<dbReference type="Proteomes" id="UP000063699">
    <property type="component" value="Chromosome"/>
</dbReference>
<dbReference type="KEGG" id="kphy:AOZ06_04730"/>
<reference evidence="1 2" key="1">
    <citation type="submission" date="2015-07" db="EMBL/GenBank/DDBJ databases">
        <title>Genome sequencing of Kibdelosporangium phytohabitans.</title>
        <authorList>
            <person name="Qin S."/>
            <person name="Xing K."/>
        </authorList>
    </citation>
    <scope>NUCLEOTIDE SEQUENCE [LARGE SCALE GENOMIC DNA]</scope>
    <source>
        <strain evidence="1 2">KLBMP1111</strain>
    </source>
</reference>
<proteinExistence type="predicted"/>
<evidence type="ECO:0000313" key="2">
    <source>
        <dbReference type="Proteomes" id="UP000063699"/>
    </source>
</evidence>